<proteinExistence type="inferred from homology"/>
<dbReference type="Pfam" id="PF08546">
    <property type="entry name" value="ApbA_C"/>
    <property type="match status" value="1"/>
</dbReference>
<dbReference type="EMBL" id="JBHUEE010000004">
    <property type="protein sequence ID" value="MFD1717901.1"/>
    <property type="molecule type" value="Genomic_DNA"/>
</dbReference>
<dbReference type="Gene3D" id="1.10.1040.10">
    <property type="entry name" value="N-(1-d-carboxylethyl)-l-norvaline Dehydrogenase, domain 2"/>
    <property type="match status" value="1"/>
</dbReference>
<name>A0ABW4L353_9MICO</name>
<dbReference type="EC" id="1.1.1.169" evidence="4"/>
<gene>
    <name evidence="7" type="ORF">ACFSE6_08650</name>
</gene>
<evidence type="ECO:0000313" key="8">
    <source>
        <dbReference type="Proteomes" id="UP001597277"/>
    </source>
</evidence>
<evidence type="ECO:0000256" key="3">
    <source>
        <dbReference type="ARBA" id="ARBA00023002"/>
    </source>
</evidence>
<keyword evidence="4" id="KW-0566">Pantothenate biosynthesis</keyword>
<dbReference type="Proteomes" id="UP001597277">
    <property type="component" value="Unassembled WGS sequence"/>
</dbReference>
<dbReference type="PANTHER" id="PTHR21708">
    <property type="entry name" value="PROBABLE 2-DEHYDROPANTOATE 2-REDUCTASE"/>
    <property type="match status" value="1"/>
</dbReference>
<dbReference type="InterPro" id="IPR036291">
    <property type="entry name" value="NAD(P)-bd_dom_sf"/>
</dbReference>
<evidence type="ECO:0000313" key="7">
    <source>
        <dbReference type="EMBL" id="MFD1717901.1"/>
    </source>
</evidence>
<evidence type="ECO:0000259" key="5">
    <source>
        <dbReference type="Pfam" id="PF02558"/>
    </source>
</evidence>
<accession>A0ABW4L353</accession>
<dbReference type="SUPFAM" id="SSF51735">
    <property type="entry name" value="NAD(P)-binding Rossmann-fold domains"/>
    <property type="match status" value="1"/>
</dbReference>
<dbReference type="Gene3D" id="3.40.50.720">
    <property type="entry name" value="NAD(P)-binding Rossmann-like Domain"/>
    <property type="match status" value="1"/>
</dbReference>
<keyword evidence="3 4" id="KW-0560">Oxidoreductase</keyword>
<protein>
    <recommendedName>
        <fullName evidence="4">2-dehydropantoate 2-reductase</fullName>
        <ecNumber evidence="4">1.1.1.169</ecNumber>
    </recommendedName>
    <alternativeName>
        <fullName evidence="4">Ketopantoate reductase</fullName>
    </alternativeName>
</protein>
<evidence type="ECO:0000256" key="1">
    <source>
        <dbReference type="ARBA" id="ARBA00007870"/>
    </source>
</evidence>
<feature type="domain" description="Ketopantoate reductase N-terminal" evidence="5">
    <location>
        <begin position="4"/>
        <end position="137"/>
    </location>
</feature>
<dbReference type="InterPro" id="IPR013328">
    <property type="entry name" value="6PGD_dom2"/>
</dbReference>
<comment type="similarity">
    <text evidence="1 4">Belongs to the ketopantoate reductase family.</text>
</comment>
<sequence length="327" mass="34677">MRFVVYGAGAIGGVVGARLHQHGHDVTAIARGDHLEAVAAHGLQIHDPTGSQRVPLDVVGHPAAIDWRGDEVVLLCVKSQHTASVLHDLAAVAPDDVPVVCLQNGVNNEREALRRFPHVYGVMVALMAAHLQPGVVTAYYSPVTGVLDIGRYPDGVDETARSIAAAFEESTLASQARTDIMRWKWRKLIMNLSNAIGAATGRQFGTGLWERAAAEADACLAAAGIDAVPAAEDKARRESVLTLGEVPGAPHPGSSSWQSLARHSPDIETDHLNGEIVLLGRLHGVPTPVNTTLQRLANELVASGGEPGSVPLEELERRIAAEERANT</sequence>
<reference evidence="8" key="1">
    <citation type="journal article" date="2019" name="Int. J. Syst. Evol. Microbiol.">
        <title>The Global Catalogue of Microorganisms (GCM) 10K type strain sequencing project: providing services to taxonomists for standard genome sequencing and annotation.</title>
        <authorList>
            <consortium name="The Broad Institute Genomics Platform"/>
            <consortium name="The Broad Institute Genome Sequencing Center for Infectious Disease"/>
            <person name="Wu L."/>
            <person name="Ma J."/>
        </authorList>
    </citation>
    <scope>NUCLEOTIDE SEQUENCE [LARGE SCALE GENOMIC DNA]</scope>
    <source>
        <strain evidence="8">JCM 17130</strain>
    </source>
</reference>
<dbReference type="PANTHER" id="PTHR21708:SF26">
    <property type="entry name" value="2-DEHYDROPANTOATE 2-REDUCTASE"/>
    <property type="match status" value="1"/>
</dbReference>
<dbReference type="SUPFAM" id="SSF48179">
    <property type="entry name" value="6-phosphogluconate dehydrogenase C-terminal domain-like"/>
    <property type="match status" value="1"/>
</dbReference>
<dbReference type="NCBIfam" id="TIGR00745">
    <property type="entry name" value="apbA_panE"/>
    <property type="match status" value="1"/>
</dbReference>
<dbReference type="InterPro" id="IPR051402">
    <property type="entry name" value="KPR-Related"/>
</dbReference>
<dbReference type="InterPro" id="IPR013752">
    <property type="entry name" value="KPA_reductase"/>
</dbReference>
<dbReference type="Pfam" id="PF02558">
    <property type="entry name" value="ApbA"/>
    <property type="match status" value="1"/>
</dbReference>
<comment type="caution">
    <text evidence="7">The sequence shown here is derived from an EMBL/GenBank/DDBJ whole genome shotgun (WGS) entry which is preliminary data.</text>
</comment>
<dbReference type="RefSeq" id="WP_388005123.1">
    <property type="nucleotide sequence ID" value="NZ_JBHUEE010000004.1"/>
</dbReference>
<organism evidence="7 8">
    <name type="scientific">Georgenia deserti</name>
    <dbReference type="NCBI Taxonomy" id="2093781"/>
    <lineage>
        <taxon>Bacteria</taxon>
        <taxon>Bacillati</taxon>
        <taxon>Actinomycetota</taxon>
        <taxon>Actinomycetes</taxon>
        <taxon>Micrococcales</taxon>
        <taxon>Bogoriellaceae</taxon>
        <taxon>Georgenia</taxon>
    </lineage>
</organism>
<keyword evidence="8" id="KW-1185">Reference proteome</keyword>
<feature type="domain" description="Ketopantoate reductase C-terminal" evidence="6">
    <location>
        <begin position="179"/>
        <end position="299"/>
    </location>
</feature>
<dbReference type="InterPro" id="IPR003710">
    <property type="entry name" value="ApbA"/>
</dbReference>
<comment type="catalytic activity">
    <reaction evidence="4">
        <text>(R)-pantoate + NADP(+) = 2-dehydropantoate + NADPH + H(+)</text>
        <dbReference type="Rhea" id="RHEA:16233"/>
        <dbReference type="ChEBI" id="CHEBI:11561"/>
        <dbReference type="ChEBI" id="CHEBI:15378"/>
        <dbReference type="ChEBI" id="CHEBI:15980"/>
        <dbReference type="ChEBI" id="CHEBI:57783"/>
        <dbReference type="ChEBI" id="CHEBI:58349"/>
        <dbReference type="EC" id="1.1.1.169"/>
    </reaction>
</comment>
<comment type="function">
    <text evidence="4">Catalyzes the NADPH-dependent reduction of ketopantoate into pantoic acid.</text>
</comment>
<evidence type="ECO:0000256" key="4">
    <source>
        <dbReference type="RuleBase" id="RU362068"/>
    </source>
</evidence>
<evidence type="ECO:0000259" key="6">
    <source>
        <dbReference type="Pfam" id="PF08546"/>
    </source>
</evidence>
<dbReference type="InterPro" id="IPR008927">
    <property type="entry name" value="6-PGluconate_DH-like_C_sf"/>
</dbReference>
<evidence type="ECO:0000256" key="2">
    <source>
        <dbReference type="ARBA" id="ARBA00022857"/>
    </source>
</evidence>
<keyword evidence="2 4" id="KW-0521">NADP</keyword>
<comment type="pathway">
    <text evidence="4">Cofactor biosynthesis; (R)-pantothenate biosynthesis; (R)-pantoate from 3-methyl-2-oxobutanoate: step 2/2.</text>
</comment>
<dbReference type="InterPro" id="IPR013332">
    <property type="entry name" value="KPR_N"/>
</dbReference>